<keyword evidence="3" id="KW-1003">Cell membrane</keyword>
<keyword evidence="4 7" id="KW-0812">Transmembrane</keyword>
<evidence type="ECO:0000256" key="5">
    <source>
        <dbReference type="ARBA" id="ARBA00022989"/>
    </source>
</evidence>
<evidence type="ECO:0000256" key="7">
    <source>
        <dbReference type="SAM" id="Phobius"/>
    </source>
</evidence>
<keyword evidence="10" id="KW-1185">Reference proteome</keyword>
<dbReference type="AlphaFoldDB" id="A0AAU9DKJ6"/>
<dbReference type="Pfam" id="PF02308">
    <property type="entry name" value="MgtC"/>
    <property type="match status" value="1"/>
</dbReference>
<dbReference type="EMBL" id="AP026802">
    <property type="protein sequence ID" value="BDR59071.1"/>
    <property type="molecule type" value="Genomic_DNA"/>
</dbReference>
<dbReference type="PANTHER" id="PTHR33778">
    <property type="entry name" value="PROTEIN MGTC"/>
    <property type="match status" value="1"/>
</dbReference>
<comment type="subcellular location">
    <subcellularLocation>
        <location evidence="1">Cell membrane</location>
        <topology evidence="1">Multi-pass membrane protein</topology>
    </subcellularLocation>
</comment>
<keyword evidence="5 7" id="KW-1133">Transmembrane helix</keyword>
<keyword evidence="6 7" id="KW-0472">Membrane</keyword>
<dbReference type="InterPro" id="IPR003416">
    <property type="entry name" value="MgtC/SapB/SrpB/YhiD_fam"/>
</dbReference>
<gene>
    <name evidence="9" type="ORF">XA3_15120</name>
</gene>
<evidence type="ECO:0000256" key="2">
    <source>
        <dbReference type="ARBA" id="ARBA00009298"/>
    </source>
</evidence>
<dbReference type="PANTHER" id="PTHR33778:SF1">
    <property type="entry name" value="MAGNESIUM TRANSPORTER YHID-RELATED"/>
    <property type="match status" value="1"/>
</dbReference>
<dbReference type="KEGG" id="xap:XA3_15120"/>
<evidence type="ECO:0000256" key="6">
    <source>
        <dbReference type="ARBA" id="ARBA00023136"/>
    </source>
</evidence>
<evidence type="ECO:0000313" key="10">
    <source>
        <dbReference type="Proteomes" id="UP001321861"/>
    </source>
</evidence>
<proteinExistence type="inferred from homology"/>
<evidence type="ECO:0000313" key="9">
    <source>
        <dbReference type="EMBL" id="BDR59071.1"/>
    </source>
</evidence>
<reference evidence="9 10" key="1">
    <citation type="journal article" date="2023" name="Microbiol. Spectr.">
        <title>Symbiosis of Carpenter Bees with Uncharacterized Lactic Acid Bacteria Showing NAD Auxotrophy.</title>
        <authorList>
            <person name="Kawasaki S."/>
            <person name="Ozawa K."/>
            <person name="Mori T."/>
            <person name="Yamamoto A."/>
            <person name="Ito M."/>
            <person name="Ohkuma M."/>
            <person name="Sakamoto M."/>
            <person name="Matsutani M."/>
        </authorList>
    </citation>
    <scope>NUCLEOTIDE SEQUENCE [LARGE SCALE GENOMIC DNA]</scope>
    <source>
        <strain evidence="9 10">XA3</strain>
    </source>
</reference>
<feature type="transmembrane region" description="Helical" evidence="7">
    <location>
        <begin position="85"/>
        <end position="103"/>
    </location>
</feature>
<evidence type="ECO:0000256" key="3">
    <source>
        <dbReference type="ARBA" id="ARBA00022475"/>
    </source>
</evidence>
<feature type="transmembrane region" description="Helical" evidence="7">
    <location>
        <begin position="61"/>
        <end position="79"/>
    </location>
</feature>
<evidence type="ECO:0000256" key="1">
    <source>
        <dbReference type="ARBA" id="ARBA00004651"/>
    </source>
</evidence>
<dbReference type="InterPro" id="IPR049177">
    <property type="entry name" value="MgtC_SapB_SrpB_YhiD_N"/>
</dbReference>
<feature type="transmembrane region" description="Helical" evidence="7">
    <location>
        <begin position="35"/>
        <end position="54"/>
    </location>
</feature>
<dbReference type="RefSeq" id="WP_317634883.1">
    <property type="nucleotide sequence ID" value="NZ_AP026802.1"/>
</dbReference>
<name>A0AAU9DKJ6_9LACO</name>
<dbReference type="Proteomes" id="UP001321861">
    <property type="component" value="Chromosome"/>
</dbReference>
<organism evidence="9 10">
    <name type="scientific">Xylocopilactobacillus apicola</name>
    <dbReference type="NCBI Taxonomy" id="2932184"/>
    <lineage>
        <taxon>Bacteria</taxon>
        <taxon>Bacillati</taxon>
        <taxon>Bacillota</taxon>
        <taxon>Bacilli</taxon>
        <taxon>Lactobacillales</taxon>
        <taxon>Lactobacillaceae</taxon>
        <taxon>Xylocopilactobacillus</taxon>
    </lineage>
</organism>
<accession>A0AAU9DKJ6</accession>
<dbReference type="GO" id="GO:0005886">
    <property type="term" value="C:plasma membrane"/>
    <property type="evidence" value="ECO:0007669"/>
    <property type="project" value="UniProtKB-SubCell"/>
</dbReference>
<comment type="similarity">
    <text evidence="2">Belongs to the MgtC/SapB family.</text>
</comment>
<evidence type="ECO:0000256" key="4">
    <source>
        <dbReference type="ARBA" id="ARBA00022692"/>
    </source>
</evidence>
<sequence>MYYCFAAKKIGYAAFALFVQNPQYAKIINADESRLIAEVVSGIGFLGAGTIVIVKQDTHGLTTAASIWLVAIIGLAIGIGDYRIASTGTVVVLLVLIVFKKLFHFQSSKKVLIEYWHRKETREFIQNYFVEHKIVVLDVIIASENQLYSNEYELEIPPEMSYAEIVEDLSMNENIKSIKMVSS</sequence>
<feature type="domain" description="MgtC/SapB/SrpB/YhiD N-terminal" evidence="8">
    <location>
        <begin position="23"/>
        <end position="102"/>
    </location>
</feature>
<dbReference type="PRINTS" id="PR01837">
    <property type="entry name" value="MGTCSAPBPROT"/>
</dbReference>
<evidence type="ECO:0000259" key="8">
    <source>
        <dbReference type="Pfam" id="PF02308"/>
    </source>
</evidence>
<protein>
    <recommendedName>
        <fullName evidence="8">MgtC/SapB/SrpB/YhiD N-terminal domain-containing protein</fullName>
    </recommendedName>
</protein>